<dbReference type="EMBL" id="CP094298">
    <property type="protein sequence ID" value="UNZ01013.1"/>
    <property type="molecule type" value="Genomic_DNA"/>
</dbReference>
<organism evidence="3 4">
    <name type="scientific">Streptomyces rimosus subsp. rimosus</name>
    <dbReference type="NCBI Taxonomy" id="132474"/>
    <lineage>
        <taxon>Bacteria</taxon>
        <taxon>Bacillati</taxon>
        <taxon>Actinomycetota</taxon>
        <taxon>Actinomycetes</taxon>
        <taxon>Kitasatosporales</taxon>
        <taxon>Streptomycetaceae</taxon>
        <taxon>Streptomyces</taxon>
    </lineage>
</organism>
<dbReference type="PANTHER" id="PTHR35333:SF3">
    <property type="entry name" value="BETA-LACTAMASE-TYPE TRANSPEPTIDASE FOLD CONTAINING PROTEIN"/>
    <property type="match status" value="1"/>
</dbReference>
<dbReference type="InterPro" id="IPR000871">
    <property type="entry name" value="Beta-lactam_class-A"/>
</dbReference>
<feature type="domain" description="Beta-lactamase class A catalytic" evidence="2">
    <location>
        <begin position="78"/>
        <end position="203"/>
    </location>
</feature>
<name>A0ABY3YU58_STRRM</name>
<gene>
    <name evidence="3" type="ORF">SRIMR7_02560</name>
</gene>
<reference evidence="3 4" key="1">
    <citation type="submission" date="2022-03" db="EMBL/GenBank/DDBJ databases">
        <title>Complete genome of Streptomyces rimosus ssp. rimosus R7 (=ATCC 10970).</title>
        <authorList>
            <person name="Beganovic S."/>
            <person name="Ruckert C."/>
            <person name="Busche T."/>
            <person name="Kalinowski J."/>
            <person name="Wittmann C."/>
        </authorList>
    </citation>
    <scope>NUCLEOTIDE SEQUENCE [LARGE SCALE GENOMIC DNA]</scope>
    <source>
        <strain evidence="3 4">R7</strain>
    </source>
</reference>
<evidence type="ECO:0000256" key="1">
    <source>
        <dbReference type="SAM" id="MobiDB-lite"/>
    </source>
</evidence>
<evidence type="ECO:0000313" key="3">
    <source>
        <dbReference type="EMBL" id="UNZ01013.1"/>
    </source>
</evidence>
<feature type="compositionally biased region" description="Low complexity" evidence="1">
    <location>
        <begin position="277"/>
        <end position="295"/>
    </location>
</feature>
<dbReference type="Gene3D" id="3.40.710.10">
    <property type="entry name" value="DD-peptidase/beta-lactamase superfamily"/>
    <property type="match status" value="1"/>
</dbReference>
<dbReference type="Proteomes" id="UP000829494">
    <property type="component" value="Chromosome"/>
</dbReference>
<dbReference type="InterPro" id="IPR012338">
    <property type="entry name" value="Beta-lactam/transpept-like"/>
</dbReference>
<accession>A0ABY3YU58</accession>
<keyword evidence="4" id="KW-1185">Reference proteome</keyword>
<protein>
    <recommendedName>
        <fullName evidence="2">Beta-lactamase class A catalytic domain-containing protein</fullName>
    </recommendedName>
</protein>
<dbReference type="InterPro" id="IPR045155">
    <property type="entry name" value="Beta-lactam_cat"/>
</dbReference>
<dbReference type="PANTHER" id="PTHR35333">
    <property type="entry name" value="BETA-LACTAMASE"/>
    <property type="match status" value="1"/>
</dbReference>
<proteinExistence type="predicted"/>
<feature type="region of interest" description="Disordered" evidence="1">
    <location>
        <begin position="275"/>
        <end position="295"/>
    </location>
</feature>
<sequence length="295" mass="31829">MHCTSKNPELARKLADDIAKALAGRKSMASLSFYDRPTATRCTFDPDKQYDSASVVKTIILGALLYQKGGTLTEAEDALARKMITVSDNDAATALWRRLSDLKDPKKPDPVKIQAFLDKAGMRETVPDKEGSWGLTQVTADDQAKLLRLLSGDDNSVLGAEARSYALGLMRQVQSDQRWGATAGAPADAVIQVKNGWLQRSKNPDVPEFDKGDWKVNSMAVLAGKGYDSGLVVLTENNRVPEGRPTEDGMNYGVETIEAISRAIYRDVYPGMEAYNPSGPAPAAAKPSAQPPVAG</sequence>
<dbReference type="Pfam" id="PF13354">
    <property type="entry name" value="Beta-lactamase2"/>
    <property type="match status" value="1"/>
</dbReference>
<dbReference type="SUPFAM" id="SSF56601">
    <property type="entry name" value="beta-lactamase/transpeptidase-like"/>
    <property type="match status" value="1"/>
</dbReference>
<evidence type="ECO:0000313" key="4">
    <source>
        <dbReference type="Proteomes" id="UP000829494"/>
    </source>
</evidence>
<evidence type="ECO:0000259" key="2">
    <source>
        <dbReference type="Pfam" id="PF13354"/>
    </source>
</evidence>